<dbReference type="PROSITE" id="PS51257">
    <property type="entry name" value="PROKAR_LIPOPROTEIN"/>
    <property type="match status" value="1"/>
</dbReference>
<dbReference type="Pfam" id="PF12146">
    <property type="entry name" value="Hydrolase_4"/>
    <property type="match status" value="1"/>
</dbReference>
<dbReference type="Gene3D" id="3.40.50.1820">
    <property type="entry name" value="alpha/beta hydrolase"/>
    <property type="match status" value="1"/>
</dbReference>
<dbReference type="Proteomes" id="UP000034883">
    <property type="component" value="Chromosome"/>
</dbReference>
<sequence>MKRALVVVALTFAACVQIETFFFAGRSIDAYRWDEAAPELDGDLSDAHPSIVPAADRIEGFVALDDEREVHWVFARRPGATTTFVYSHGNGPHLGRFWDRVERLWELGHHVLIYDYPGYGRSTGESSEAALYEAIDAIWDEVVPSIPEIDPTRTLLYGHSLGGGPTFHLAARAQRGAPRPRGVIAESVWCSIEAQIQEGAFLDLPRELLAHLAIDNCARASELDASTPITLLQGTEDDVTSPRQSELLESAATRAPVTRILVEGAHHTDLPNVAGDRYREWIDEAVAHALSR</sequence>
<dbReference type="EMBL" id="CP011125">
    <property type="protein sequence ID" value="AKF09065.1"/>
    <property type="molecule type" value="Genomic_DNA"/>
</dbReference>
<dbReference type="RefSeq" id="WP_053236152.1">
    <property type="nucleotide sequence ID" value="NZ_CP011125.1"/>
</dbReference>
<gene>
    <name evidence="2" type="ORF">DB32_006214</name>
</gene>
<evidence type="ECO:0000313" key="3">
    <source>
        <dbReference type="Proteomes" id="UP000034883"/>
    </source>
</evidence>
<dbReference type="AlphaFoldDB" id="A0A0F6W774"/>
<dbReference type="InterPro" id="IPR022742">
    <property type="entry name" value="Hydrolase_4"/>
</dbReference>
<dbReference type="STRING" id="927083.DB32_006214"/>
<evidence type="ECO:0000313" key="2">
    <source>
        <dbReference type="EMBL" id="AKF09065.1"/>
    </source>
</evidence>
<dbReference type="OrthoDB" id="9777090at2"/>
<proteinExistence type="predicted"/>
<dbReference type="PANTHER" id="PTHR12277">
    <property type="entry name" value="ALPHA/BETA HYDROLASE DOMAIN-CONTAINING PROTEIN"/>
    <property type="match status" value="1"/>
</dbReference>
<dbReference type="SUPFAM" id="SSF53474">
    <property type="entry name" value="alpha/beta-Hydrolases"/>
    <property type="match status" value="1"/>
</dbReference>
<organism evidence="2 3">
    <name type="scientific">Sandaracinus amylolyticus</name>
    <dbReference type="NCBI Taxonomy" id="927083"/>
    <lineage>
        <taxon>Bacteria</taxon>
        <taxon>Pseudomonadati</taxon>
        <taxon>Myxococcota</taxon>
        <taxon>Polyangia</taxon>
        <taxon>Polyangiales</taxon>
        <taxon>Sandaracinaceae</taxon>
        <taxon>Sandaracinus</taxon>
    </lineage>
</organism>
<keyword evidence="3" id="KW-1185">Reference proteome</keyword>
<dbReference type="InterPro" id="IPR029058">
    <property type="entry name" value="AB_hydrolase_fold"/>
</dbReference>
<reference evidence="2 3" key="1">
    <citation type="submission" date="2015-03" db="EMBL/GenBank/DDBJ databases">
        <title>Genome assembly of Sandaracinus amylolyticus DSM 53668.</title>
        <authorList>
            <person name="Sharma G."/>
            <person name="Subramanian S."/>
        </authorList>
    </citation>
    <scope>NUCLEOTIDE SEQUENCE [LARGE SCALE GENOMIC DNA]</scope>
    <source>
        <strain evidence="2 3">DSM 53668</strain>
    </source>
</reference>
<accession>A0A0F6W774</accession>
<name>A0A0F6W774_9BACT</name>
<protein>
    <recommendedName>
        <fullName evidence="1">Serine aminopeptidase S33 domain-containing protein</fullName>
    </recommendedName>
</protein>
<dbReference type="PANTHER" id="PTHR12277:SF81">
    <property type="entry name" value="PROTEIN ABHD13"/>
    <property type="match status" value="1"/>
</dbReference>
<evidence type="ECO:0000259" key="1">
    <source>
        <dbReference type="Pfam" id="PF12146"/>
    </source>
</evidence>
<feature type="domain" description="Serine aminopeptidase S33" evidence="1">
    <location>
        <begin position="83"/>
        <end position="198"/>
    </location>
</feature>
<dbReference type="KEGG" id="samy:DB32_006214"/>